<dbReference type="InterPro" id="IPR036291">
    <property type="entry name" value="NAD(P)-bd_dom_sf"/>
</dbReference>
<name>A0ABQ1MAI8_9BACT</name>
<keyword evidence="3" id="KW-1185">Reference proteome</keyword>
<comment type="caution">
    <text evidence="2">The sequence shown here is derived from an EMBL/GenBank/DDBJ whole genome shotgun (WGS) entry which is preliminary data.</text>
</comment>
<accession>A0ABQ1MAI8</accession>
<evidence type="ECO:0000313" key="2">
    <source>
        <dbReference type="EMBL" id="GGC37632.1"/>
    </source>
</evidence>
<evidence type="ECO:0000313" key="3">
    <source>
        <dbReference type="Proteomes" id="UP000635885"/>
    </source>
</evidence>
<sequence>MKSIVLNTDLEDKIALVELEIPGLAEDEVLVRVKAAALNHRDEWCRQGLYPGLKNGVVLGSDGAGIIEKVGAKVDSSWIGHEVLINPSNNWGEDAKAQAKDFSILGMPENGTLAEFVKVKADRVHAKPKHLNWEEAAALPLGGLTAFRAVMVQGALSRGQKVLVTGFGGGVAQFATQFAIAAGAEVYVSSSSKDKLDVAKELGAKGGFNYTDEAWTKQALEQTGGFDLIIDSAMGDTLNNLIKVSLPGGKIVFYGATKGNPSSVDARKIFWNQLHLIGSTMGSDEDFDAMLKFVEGRNVKPVLDQIFAPEEAVFAFDKMKAGQQLGKIVIKFS</sequence>
<dbReference type="RefSeq" id="WP_188441445.1">
    <property type="nucleotide sequence ID" value="NZ_BMFD01000004.1"/>
</dbReference>
<protein>
    <submittedName>
        <fullName evidence="2">Alcohol dehydrogenase</fullName>
    </submittedName>
</protein>
<evidence type="ECO:0000259" key="1">
    <source>
        <dbReference type="SMART" id="SM00829"/>
    </source>
</evidence>
<dbReference type="InterPro" id="IPR052711">
    <property type="entry name" value="Zinc_ADH-like"/>
</dbReference>
<dbReference type="Pfam" id="PF08240">
    <property type="entry name" value="ADH_N"/>
    <property type="match status" value="1"/>
</dbReference>
<dbReference type="EMBL" id="BMFD01000004">
    <property type="protein sequence ID" value="GGC37632.1"/>
    <property type="molecule type" value="Genomic_DNA"/>
</dbReference>
<dbReference type="Pfam" id="PF00107">
    <property type="entry name" value="ADH_zinc_N"/>
    <property type="match status" value="1"/>
</dbReference>
<gene>
    <name evidence="2" type="ORF">GCM10010993_15590</name>
</gene>
<dbReference type="InterPro" id="IPR013154">
    <property type="entry name" value="ADH-like_N"/>
</dbReference>
<dbReference type="SMART" id="SM00829">
    <property type="entry name" value="PKS_ER"/>
    <property type="match status" value="1"/>
</dbReference>
<dbReference type="Gene3D" id="3.40.50.720">
    <property type="entry name" value="NAD(P)-binding Rossmann-like Domain"/>
    <property type="match status" value="1"/>
</dbReference>
<dbReference type="InterPro" id="IPR020843">
    <property type="entry name" value="ER"/>
</dbReference>
<dbReference type="PANTHER" id="PTHR45033:SF3">
    <property type="entry name" value="DEHYDROGENASE, PUTATIVE (AFU_ORTHOLOGUE AFUA_2G13270)-RELATED"/>
    <property type="match status" value="1"/>
</dbReference>
<dbReference type="InterPro" id="IPR011032">
    <property type="entry name" value="GroES-like_sf"/>
</dbReference>
<reference evidence="3" key="1">
    <citation type="journal article" date="2019" name="Int. J. Syst. Evol. Microbiol.">
        <title>The Global Catalogue of Microorganisms (GCM) 10K type strain sequencing project: providing services to taxonomists for standard genome sequencing and annotation.</title>
        <authorList>
            <consortium name="The Broad Institute Genomics Platform"/>
            <consortium name="The Broad Institute Genome Sequencing Center for Infectious Disease"/>
            <person name="Wu L."/>
            <person name="Ma J."/>
        </authorList>
    </citation>
    <scope>NUCLEOTIDE SEQUENCE [LARGE SCALE GENOMIC DNA]</scope>
    <source>
        <strain evidence="3">CGMCC 1.12479</strain>
    </source>
</reference>
<dbReference type="Gene3D" id="3.90.180.10">
    <property type="entry name" value="Medium-chain alcohol dehydrogenases, catalytic domain"/>
    <property type="match status" value="1"/>
</dbReference>
<feature type="domain" description="Enoyl reductase (ER)" evidence="1">
    <location>
        <begin position="9"/>
        <end position="330"/>
    </location>
</feature>
<dbReference type="SUPFAM" id="SSF51735">
    <property type="entry name" value="NAD(P)-binding Rossmann-fold domains"/>
    <property type="match status" value="1"/>
</dbReference>
<dbReference type="PANTHER" id="PTHR45033">
    <property type="match status" value="1"/>
</dbReference>
<dbReference type="Proteomes" id="UP000635885">
    <property type="component" value="Unassembled WGS sequence"/>
</dbReference>
<organism evidence="2 3">
    <name type="scientific">Belliella aquatica</name>
    <dbReference type="NCBI Taxonomy" id="1323734"/>
    <lineage>
        <taxon>Bacteria</taxon>
        <taxon>Pseudomonadati</taxon>
        <taxon>Bacteroidota</taxon>
        <taxon>Cytophagia</taxon>
        <taxon>Cytophagales</taxon>
        <taxon>Cyclobacteriaceae</taxon>
        <taxon>Belliella</taxon>
    </lineage>
</organism>
<dbReference type="SUPFAM" id="SSF50129">
    <property type="entry name" value="GroES-like"/>
    <property type="match status" value="1"/>
</dbReference>
<proteinExistence type="predicted"/>
<dbReference type="InterPro" id="IPR013149">
    <property type="entry name" value="ADH-like_C"/>
</dbReference>